<organism evidence="1 2">
    <name type="scientific">Phytophthora palmivora</name>
    <dbReference type="NCBI Taxonomy" id="4796"/>
    <lineage>
        <taxon>Eukaryota</taxon>
        <taxon>Sar</taxon>
        <taxon>Stramenopiles</taxon>
        <taxon>Oomycota</taxon>
        <taxon>Peronosporomycetes</taxon>
        <taxon>Peronosporales</taxon>
        <taxon>Peronosporaceae</taxon>
        <taxon>Phytophthora</taxon>
    </lineage>
</organism>
<evidence type="ECO:0000313" key="2">
    <source>
        <dbReference type="Proteomes" id="UP000237271"/>
    </source>
</evidence>
<sequence>MWKFKDATRSRYRTLTSAPSFTTGRTSQLCTLIYTSQAAGAERSSTWNAAASSDRKEIRCCCSALTRSTTICRWRTCTDATSLCLLGHQSSVRDQAQGHQRTEPDGLTCLLVLTRLLLLHSVVLPAIDLMTQGQDGRNQHGWFFGEVCHSVLNSPQFGRVGRNMAAGF</sequence>
<name>A0A2P4XMQ9_9STRA</name>
<reference evidence="1 2" key="1">
    <citation type="journal article" date="2017" name="Genome Biol. Evol.">
        <title>Phytophthora megakarya and P. palmivora, closely related causal agents of cacao black pod rot, underwent increases in genome sizes and gene numbers by different mechanisms.</title>
        <authorList>
            <person name="Ali S.S."/>
            <person name="Shao J."/>
            <person name="Lary D.J."/>
            <person name="Kronmiller B."/>
            <person name="Shen D."/>
            <person name="Strem M.D."/>
            <person name="Amoako-Attah I."/>
            <person name="Akrofi A.Y."/>
            <person name="Begoude B.A."/>
            <person name="Ten Hoopen G.M."/>
            <person name="Coulibaly K."/>
            <person name="Kebe B.I."/>
            <person name="Melnick R.L."/>
            <person name="Guiltinan M.J."/>
            <person name="Tyler B.M."/>
            <person name="Meinhardt L.W."/>
            <person name="Bailey B.A."/>
        </authorList>
    </citation>
    <scope>NUCLEOTIDE SEQUENCE [LARGE SCALE GENOMIC DNA]</scope>
    <source>
        <strain evidence="2">sbr112.9</strain>
    </source>
</reference>
<protein>
    <submittedName>
        <fullName evidence="1">Uncharacterized protein</fullName>
    </submittedName>
</protein>
<dbReference type="EMBL" id="NCKW01009522">
    <property type="protein sequence ID" value="POM66837.1"/>
    <property type="molecule type" value="Genomic_DNA"/>
</dbReference>
<dbReference type="Proteomes" id="UP000237271">
    <property type="component" value="Unassembled WGS sequence"/>
</dbReference>
<evidence type="ECO:0000313" key="1">
    <source>
        <dbReference type="EMBL" id="POM66837.1"/>
    </source>
</evidence>
<gene>
    <name evidence="1" type="ORF">PHPALM_17240</name>
</gene>
<comment type="caution">
    <text evidence="1">The sequence shown here is derived from an EMBL/GenBank/DDBJ whole genome shotgun (WGS) entry which is preliminary data.</text>
</comment>
<keyword evidence="2" id="KW-1185">Reference proteome</keyword>
<accession>A0A2P4XMQ9</accession>
<dbReference type="AlphaFoldDB" id="A0A2P4XMQ9"/>
<proteinExistence type="predicted"/>